<sequence>MLHNFGGGEEQALTARSQGAFSSITRDSKYRGKYKSVNPRSRTLQEKLESELYKLNGCTDFSFAPTLCEKSVKIHTSNMRSQTVDRFVQKEHKNKKQFKVKSWIFQPTIGTLRQRQSMFIQKSLPMSVDVRINENEMGRSVKKFEITKSFSVDKSLVSKDESDFLSRSLDDVSKELGRRPNEIVDFDKANGKIQEKIEEEKEAEVEVEKKPNEIIENHINRAQEEKVELEKIEEKVETKEKEENKKEESKKIVEEVKEDGQVLKSKSLSKISFSAKDKKLKDTRTVQKSKTIAMKADNKLKKAAKDELKVNKEETKPAEVPQIPPEIAPADAKVQEKKVDFKIADTEPKAEDKQPKGKAAPELREIKEDLKEEKPHEENEADKTAESKTKRSPKKIAKSKTVKPRSGSIKSSKEGQSSESTPKNDIEESKIGKKVGIKIQNIGEYEKLGKSQSLSNISDLTTGRTSIPEKQAEPNNEIVKNKEELHANTDEIIMVKSLDLIRAQSESAEIKQEKESTLKKTLNTATEEKKKTRGEAKHSSLVSTQKTTKTIKKSKSNEKITTKKEINAEAEQNPEPKVEEKKEELIATVKQEPVATKEEVKIEAAPINPEEEKQDKPAPKKKRKSNSSSTIEEQPKEEQKSKKTPKLKHKTVPKSPEPESAKEEKNEATSLKSKDDTKVLPKEEKKTNHKKGKSIGQPIAEEKKIETPQEVPKKIEEEKTTPWSQQVDEGNGETVEEETKLVKQKSTKKIEETKAKAPNKAAGKKLNVKATVKGVTKIIHFSSTDSAEDVVKEFTEKNELSKKDRENLLKDITQQLKKK</sequence>
<feature type="compositionally biased region" description="Basic and acidic residues" evidence="1">
    <location>
        <begin position="508"/>
        <end position="518"/>
    </location>
</feature>
<feature type="compositionally biased region" description="Polar residues" evidence="1">
    <location>
        <begin position="450"/>
        <end position="465"/>
    </location>
</feature>
<accession>A0AAU9IT40</accession>
<feature type="compositionally biased region" description="Basic and acidic residues" evidence="1">
    <location>
        <begin position="297"/>
        <end position="317"/>
    </location>
</feature>
<feature type="region of interest" description="Disordered" evidence="1">
    <location>
        <begin position="235"/>
        <end position="261"/>
    </location>
</feature>
<proteinExistence type="predicted"/>
<organism evidence="2 3">
    <name type="scientific">Blepharisma stoltei</name>
    <dbReference type="NCBI Taxonomy" id="1481888"/>
    <lineage>
        <taxon>Eukaryota</taxon>
        <taxon>Sar</taxon>
        <taxon>Alveolata</taxon>
        <taxon>Ciliophora</taxon>
        <taxon>Postciliodesmatophora</taxon>
        <taxon>Heterotrichea</taxon>
        <taxon>Heterotrichida</taxon>
        <taxon>Blepharismidae</taxon>
        <taxon>Blepharisma</taxon>
    </lineage>
</organism>
<gene>
    <name evidence="2" type="ORF">BSTOLATCC_MIC17509</name>
</gene>
<feature type="compositionally biased region" description="Basic and acidic residues" evidence="1">
    <location>
        <begin position="526"/>
        <end position="538"/>
    </location>
</feature>
<name>A0AAU9IT40_9CILI</name>
<feature type="compositionally biased region" description="Basic and acidic residues" evidence="1">
    <location>
        <begin position="555"/>
        <end position="567"/>
    </location>
</feature>
<evidence type="ECO:0000313" key="2">
    <source>
        <dbReference type="EMBL" id="CAG9316877.1"/>
    </source>
</evidence>
<feature type="compositionally biased region" description="Basic residues" evidence="1">
    <location>
        <begin position="642"/>
        <end position="652"/>
    </location>
</feature>
<keyword evidence="3" id="KW-1185">Reference proteome</keyword>
<feature type="compositionally biased region" description="Basic and acidic residues" evidence="1">
    <location>
        <begin position="422"/>
        <end position="431"/>
    </location>
</feature>
<feature type="compositionally biased region" description="Basic and acidic residues" evidence="1">
    <location>
        <begin position="574"/>
        <end position="585"/>
    </location>
</feature>
<evidence type="ECO:0000313" key="3">
    <source>
        <dbReference type="Proteomes" id="UP001162131"/>
    </source>
</evidence>
<feature type="region of interest" description="Disordered" evidence="1">
    <location>
        <begin position="507"/>
        <end position="742"/>
    </location>
</feature>
<feature type="compositionally biased region" description="Basic and acidic residues" evidence="1">
    <location>
        <begin position="656"/>
        <end position="686"/>
    </location>
</feature>
<dbReference type="Proteomes" id="UP001162131">
    <property type="component" value="Unassembled WGS sequence"/>
</dbReference>
<feature type="compositionally biased region" description="Polar residues" evidence="1">
    <location>
        <begin position="408"/>
        <end position="421"/>
    </location>
</feature>
<feature type="compositionally biased region" description="Basic and acidic residues" evidence="1">
    <location>
        <begin position="333"/>
        <end position="389"/>
    </location>
</feature>
<feature type="compositionally biased region" description="Basic residues" evidence="1">
    <location>
        <begin position="390"/>
        <end position="403"/>
    </location>
</feature>
<protein>
    <submittedName>
        <fullName evidence="2">Uncharacterized protein</fullName>
    </submittedName>
</protein>
<dbReference type="EMBL" id="CAJZBQ010000017">
    <property type="protein sequence ID" value="CAG9316877.1"/>
    <property type="molecule type" value="Genomic_DNA"/>
</dbReference>
<feature type="region of interest" description="Disordered" evidence="1">
    <location>
        <begin position="297"/>
        <end position="483"/>
    </location>
</feature>
<dbReference type="AlphaFoldDB" id="A0AAU9IT40"/>
<evidence type="ECO:0000256" key="1">
    <source>
        <dbReference type="SAM" id="MobiDB-lite"/>
    </source>
</evidence>
<reference evidence="2" key="1">
    <citation type="submission" date="2021-09" db="EMBL/GenBank/DDBJ databases">
        <authorList>
            <consortium name="AG Swart"/>
            <person name="Singh M."/>
            <person name="Singh A."/>
            <person name="Seah K."/>
            <person name="Emmerich C."/>
        </authorList>
    </citation>
    <scope>NUCLEOTIDE SEQUENCE</scope>
    <source>
        <strain evidence="2">ATCC30299</strain>
    </source>
</reference>
<feature type="compositionally biased region" description="Basic and acidic residues" evidence="1">
    <location>
        <begin position="700"/>
        <end position="720"/>
    </location>
</feature>
<comment type="caution">
    <text evidence="2">The sequence shown here is derived from an EMBL/GenBank/DDBJ whole genome shotgun (WGS) entry which is preliminary data.</text>
</comment>